<feature type="chain" id="PRO_5022767595" description="Secreted protein" evidence="1">
    <location>
        <begin position="22"/>
        <end position="121"/>
    </location>
</feature>
<dbReference type="Proteomes" id="UP000324222">
    <property type="component" value="Unassembled WGS sequence"/>
</dbReference>
<keyword evidence="3" id="KW-1185">Reference proteome</keyword>
<evidence type="ECO:0000313" key="3">
    <source>
        <dbReference type="Proteomes" id="UP000324222"/>
    </source>
</evidence>
<evidence type="ECO:0008006" key="4">
    <source>
        <dbReference type="Google" id="ProtNLM"/>
    </source>
</evidence>
<gene>
    <name evidence="2" type="ORF">E2C01_076503</name>
</gene>
<keyword evidence="1" id="KW-0732">Signal</keyword>
<comment type="caution">
    <text evidence="2">The sequence shown here is derived from an EMBL/GenBank/DDBJ whole genome shotgun (WGS) entry which is preliminary data.</text>
</comment>
<dbReference type="AlphaFoldDB" id="A0A5B7IHY0"/>
<organism evidence="2 3">
    <name type="scientific">Portunus trituberculatus</name>
    <name type="common">Swimming crab</name>
    <name type="synonym">Neptunus trituberculatus</name>
    <dbReference type="NCBI Taxonomy" id="210409"/>
    <lineage>
        <taxon>Eukaryota</taxon>
        <taxon>Metazoa</taxon>
        <taxon>Ecdysozoa</taxon>
        <taxon>Arthropoda</taxon>
        <taxon>Crustacea</taxon>
        <taxon>Multicrustacea</taxon>
        <taxon>Malacostraca</taxon>
        <taxon>Eumalacostraca</taxon>
        <taxon>Eucarida</taxon>
        <taxon>Decapoda</taxon>
        <taxon>Pleocyemata</taxon>
        <taxon>Brachyura</taxon>
        <taxon>Eubrachyura</taxon>
        <taxon>Portunoidea</taxon>
        <taxon>Portunidae</taxon>
        <taxon>Portuninae</taxon>
        <taxon>Portunus</taxon>
    </lineage>
</organism>
<proteinExistence type="predicted"/>
<dbReference type="EMBL" id="VSRR010058236">
    <property type="protein sequence ID" value="MPC81865.1"/>
    <property type="molecule type" value="Genomic_DNA"/>
</dbReference>
<feature type="signal peptide" evidence="1">
    <location>
        <begin position="1"/>
        <end position="21"/>
    </location>
</feature>
<evidence type="ECO:0000256" key="1">
    <source>
        <dbReference type="SAM" id="SignalP"/>
    </source>
</evidence>
<evidence type="ECO:0000313" key="2">
    <source>
        <dbReference type="EMBL" id="MPC81865.1"/>
    </source>
</evidence>
<accession>A0A5B7IHY0</accession>
<reference evidence="2 3" key="1">
    <citation type="submission" date="2019-05" db="EMBL/GenBank/DDBJ databases">
        <title>Another draft genome of Portunus trituberculatus and its Hox gene families provides insights of decapod evolution.</title>
        <authorList>
            <person name="Jeong J.-H."/>
            <person name="Song I."/>
            <person name="Kim S."/>
            <person name="Choi T."/>
            <person name="Kim D."/>
            <person name="Ryu S."/>
            <person name="Kim W."/>
        </authorList>
    </citation>
    <scope>NUCLEOTIDE SEQUENCE [LARGE SCALE GENOMIC DNA]</scope>
    <source>
        <tissue evidence="2">Muscle</tissue>
    </source>
</reference>
<sequence>MGGKGTKRQMLVLVMVMVMEATEVRNGEGVAVEEGYRRHGVIWSANHTNLKEHATDTSTGQAGLGVALVLTWAAWDTRKIRDAQGEVHHLPSFLTLEVMAEKSRLKCVQGVFRQLKGARVT</sequence>
<protein>
    <recommendedName>
        <fullName evidence="4">Secreted protein</fullName>
    </recommendedName>
</protein>
<name>A0A5B7IHY0_PORTR</name>